<keyword evidence="7" id="KW-0444">Lipid biosynthesis</keyword>
<dbReference type="Proteomes" id="UP000460272">
    <property type="component" value="Unassembled WGS sequence"/>
</dbReference>
<dbReference type="InterPro" id="IPR017438">
    <property type="entry name" value="ATP-NAD_kinase_N"/>
</dbReference>
<evidence type="ECO:0000256" key="3">
    <source>
        <dbReference type="ARBA" id="ARBA00022679"/>
    </source>
</evidence>
<evidence type="ECO:0000256" key="4">
    <source>
        <dbReference type="ARBA" id="ARBA00022741"/>
    </source>
</evidence>
<evidence type="ECO:0000259" key="9">
    <source>
        <dbReference type="PROSITE" id="PS50146"/>
    </source>
</evidence>
<keyword evidence="11" id="KW-1185">Reference proteome</keyword>
<keyword evidence="7" id="KW-0443">Lipid metabolism</keyword>
<organism evidence="10 11">
    <name type="scientific">Trebonia kvetii</name>
    <dbReference type="NCBI Taxonomy" id="2480626"/>
    <lineage>
        <taxon>Bacteria</taxon>
        <taxon>Bacillati</taxon>
        <taxon>Actinomycetota</taxon>
        <taxon>Actinomycetes</taxon>
        <taxon>Streptosporangiales</taxon>
        <taxon>Treboniaceae</taxon>
        <taxon>Trebonia</taxon>
    </lineage>
</organism>
<evidence type="ECO:0000256" key="6">
    <source>
        <dbReference type="ARBA" id="ARBA00022840"/>
    </source>
</evidence>
<dbReference type="AlphaFoldDB" id="A0A6P2BT81"/>
<comment type="caution">
    <text evidence="10">The sequence shown here is derived from an EMBL/GenBank/DDBJ whole genome shotgun (WGS) entry which is preliminary data.</text>
</comment>
<comment type="cofactor">
    <cofactor evidence="1">
        <name>Mg(2+)</name>
        <dbReference type="ChEBI" id="CHEBI:18420"/>
    </cofactor>
</comment>
<evidence type="ECO:0000256" key="2">
    <source>
        <dbReference type="ARBA" id="ARBA00005983"/>
    </source>
</evidence>
<protein>
    <submittedName>
        <fullName evidence="10">Diacylglycerol kinase family lipid kinase</fullName>
    </submittedName>
</protein>
<dbReference type="SUPFAM" id="SSF111331">
    <property type="entry name" value="NAD kinase/diacylglycerol kinase-like"/>
    <property type="match status" value="1"/>
</dbReference>
<dbReference type="InterPro" id="IPR050187">
    <property type="entry name" value="Lipid_Phosphate_FormReg"/>
</dbReference>
<evidence type="ECO:0000313" key="11">
    <source>
        <dbReference type="Proteomes" id="UP000460272"/>
    </source>
</evidence>
<dbReference type="InterPro" id="IPR001206">
    <property type="entry name" value="Diacylglycerol_kinase_cat_dom"/>
</dbReference>
<evidence type="ECO:0000256" key="1">
    <source>
        <dbReference type="ARBA" id="ARBA00001946"/>
    </source>
</evidence>
<sequence>MRVADVAVVAHSLKSLGGGLPELRRILAAEGVTDPLWYEVEKSRRAPKYARRAAAKGADVLFVWGGDGTVQRCIDAVAGTDTAVAILPAGTANLLAENLNVPHDLEEAVRTGLHGDRRRLDTGSVNGERFTVMAGAGFDARMISDADRGAKDRLGPAAYVVTGLRNLGGRRIRATIKVDGKRFFEGKVSCVLAANVAKIIGGIEAFPQARPDSGHLELGVVTARNPVQWARTFGRLALGHPERSPFAKVTEGKKFRIRFDQKVRFELDGGARPPSRRLRIDVHPESVTVCVPPAA</sequence>
<evidence type="ECO:0000256" key="8">
    <source>
        <dbReference type="ARBA" id="ARBA00023264"/>
    </source>
</evidence>
<comment type="similarity">
    <text evidence="2">Belongs to the diacylglycerol/lipid kinase family.</text>
</comment>
<dbReference type="Pfam" id="PF00781">
    <property type="entry name" value="DAGK_cat"/>
    <property type="match status" value="1"/>
</dbReference>
<dbReference type="InterPro" id="IPR045540">
    <property type="entry name" value="YegS/DAGK_C"/>
</dbReference>
<accession>A0A6P2BT81</accession>
<keyword evidence="5 10" id="KW-0418">Kinase</keyword>
<name>A0A6P2BT81_9ACTN</name>
<reference evidence="10 11" key="1">
    <citation type="submission" date="2018-11" db="EMBL/GenBank/DDBJ databases">
        <title>Trebonia kvetii gen.nov., sp.nov., a novel acidophilic actinobacterium, and proposal of the new actinobacterial family Treboniaceae fam. nov.</title>
        <authorList>
            <person name="Rapoport D."/>
            <person name="Sagova-Mareckova M."/>
            <person name="Sedlacek I."/>
            <person name="Provaznik J."/>
            <person name="Kralova S."/>
            <person name="Pavlinic D."/>
            <person name="Benes V."/>
            <person name="Kopecky J."/>
        </authorList>
    </citation>
    <scope>NUCLEOTIDE SEQUENCE [LARGE SCALE GENOMIC DNA]</scope>
    <source>
        <strain evidence="10 11">15Tr583</strain>
    </source>
</reference>
<dbReference type="Gene3D" id="2.60.200.40">
    <property type="match status" value="1"/>
</dbReference>
<evidence type="ECO:0000256" key="5">
    <source>
        <dbReference type="ARBA" id="ARBA00022777"/>
    </source>
</evidence>
<feature type="domain" description="DAGKc" evidence="9">
    <location>
        <begin position="1"/>
        <end position="129"/>
    </location>
</feature>
<dbReference type="Gene3D" id="3.40.50.10330">
    <property type="entry name" value="Probable inorganic polyphosphate/atp-NAD kinase, domain 1"/>
    <property type="match status" value="1"/>
</dbReference>
<keyword evidence="3" id="KW-0808">Transferase</keyword>
<dbReference type="InterPro" id="IPR016064">
    <property type="entry name" value="NAD/diacylglycerol_kinase_sf"/>
</dbReference>
<dbReference type="PANTHER" id="PTHR12358">
    <property type="entry name" value="SPHINGOSINE KINASE"/>
    <property type="match status" value="1"/>
</dbReference>
<keyword evidence="6" id="KW-0067">ATP-binding</keyword>
<dbReference type="GO" id="GO:0016301">
    <property type="term" value="F:kinase activity"/>
    <property type="evidence" value="ECO:0007669"/>
    <property type="project" value="UniProtKB-KW"/>
</dbReference>
<dbReference type="GO" id="GO:0008654">
    <property type="term" value="P:phospholipid biosynthetic process"/>
    <property type="evidence" value="ECO:0007669"/>
    <property type="project" value="UniProtKB-KW"/>
</dbReference>
<keyword evidence="8" id="KW-1208">Phospholipid metabolism</keyword>
<evidence type="ECO:0000256" key="7">
    <source>
        <dbReference type="ARBA" id="ARBA00023209"/>
    </source>
</evidence>
<evidence type="ECO:0000313" key="10">
    <source>
        <dbReference type="EMBL" id="TVZ01897.1"/>
    </source>
</evidence>
<dbReference type="OrthoDB" id="3171056at2"/>
<gene>
    <name evidence="10" type="ORF">EAS64_31150</name>
</gene>
<dbReference type="GO" id="GO:0005524">
    <property type="term" value="F:ATP binding"/>
    <property type="evidence" value="ECO:0007669"/>
    <property type="project" value="UniProtKB-KW"/>
</dbReference>
<keyword evidence="7" id="KW-0594">Phospholipid biosynthesis</keyword>
<dbReference type="PROSITE" id="PS50146">
    <property type="entry name" value="DAGK"/>
    <property type="match status" value="1"/>
</dbReference>
<dbReference type="Pfam" id="PF19279">
    <property type="entry name" value="YegS_C"/>
    <property type="match status" value="1"/>
</dbReference>
<dbReference type="EMBL" id="RPFW01000006">
    <property type="protein sequence ID" value="TVZ01897.1"/>
    <property type="molecule type" value="Genomic_DNA"/>
</dbReference>
<dbReference type="PANTHER" id="PTHR12358:SF54">
    <property type="entry name" value="SPHINGOSINE KINASE RELATED PROTEIN"/>
    <property type="match status" value="1"/>
</dbReference>
<proteinExistence type="inferred from homology"/>
<keyword evidence="4" id="KW-0547">Nucleotide-binding</keyword>